<protein>
    <recommendedName>
        <fullName evidence="4">Tat pathway signal sequence domain protein</fullName>
    </recommendedName>
</protein>
<proteinExistence type="predicted"/>
<evidence type="ECO:0000313" key="3">
    <source>
        <dbReference type="Proteomes" id="UP000054804"/>
    </source>
</evidence>
<organism evidence="2 3">
    <name type="scientific">Streptomyces silvensis</name>
    <dbReference type="NCBI Taxonomy" id="1765722"/>
    <lineage>
        <taxon>Bacteria</taxon>
        <taxon>Bacillati</taxon>
        <taxon>Actinomycetota</taxon>
        <taxon>Actinomycetes</taxon>
        <taxon>Kitasatosporales</taxon>
        <taxon>Streptomycetaceae</taxon>
        <taxon>Streptomyces</taxon>
    </lineage>
</organism>
<evidence type="ECO:0000256" key="1">
    <source>
        <dbReference type="SAM" id="SignalP"/>
    </source>
</evidence>
<accession>A0A0W7X8I9</accession>
<keyword evidence="3" id="KW-1185">Reference proteome</keyword>
<feature type="chain" id="PRO_5006937156" description="Tat pathway signal sequence domain protein" evidence="1">
    <location>
        <begin position="25"/>
        <end position="256"/>
    </location>
</feature>
<sequence length="256" mass="28210">MLRASAGAAALAGLAATGVAPARAATGTAAQRTPDLPPVPGMLGDRRANEVWYQLDEVALYRASPELLAAYRDIGLHVGGSIESGFRTVWQEMSKSPEYPGNFRTFMAPIEGPLRVVSRIQLDVFDSLYRPYDPRLVAAFAYFGQGVLYDPRRENVRSPVHTMDTPPGRAPVGYHTWHAYMRAMMLLGIDRPRWAAFAPLNAYAWALQSVAKPSTQSPSPPLPRETVVRFAATWLPRGPRRLDADFQSFPYPRGIG</sequence>
<dbReference type="AlphaFoldDB" id="A0A0W7X8I9"/>
<dbReference type="OrthoDB" id="4109671at2"/>
<reference evidence="2 3" key="1">
    <citation type="submission" date="2015-12" db="EMBL/GenBank/DDBJ databases">
        <title>Draft genome sequence of Streptomyces silvensis ATCC 53525, a producer of novel hormone antagonists.</title>
        <authorList>
            <person name="Johnston C.W."/>
            <person name="Li Y."/>
            <person name="Magarvey N.A."/>
        </authorList>
    </citation>
    <scope>NUCLEOTIDE SEQUENCE [LARGE SCALE GENOMIC DNA]</scope>
    <source>
        <strain evidence="2 3">ATCC 53525</strain>
    </source>
</reference>
<name>A0A0W7X8I9_9ACTN</name>
<keyword evidence="1" id="KW-0732">Signal</keyword>
<evidence type="ECO:0000313" key="2">
    <source>
        <dbReference type="EMBL" id="KUF19289.1"/>
    </source>
</evidence>
<comment type="caution">
    <text evidence="2">The sequence shown here is derived from an EMBL/GenBank/DDBJ whole genome shotgun (WGS) entry which is preliminary data.</text>
</comment>
<evidence type="ECO:0008006" key="4">
    <source>
        <dbReference type="Google" id="ProtNLM"/>
    </source>
</evidence>
<gene>
    <name evidence="2" type="ORF">AT728_21915</name>
</gene>
<feature type="signal peptide" evidence="1">
    <location>
        <begin position="1"/>
        <end position="24"/>
    </location>
</feature>
<dbReference type="Proteomes" id="UP000054804">
    <property type="component" value="Unassembled WGS sequence"/>
</dbReference>
<dbReference type="EMBL" id="LOCL01000028">
    <property type="protein sequence ID" value="KUF19289.1"/>
    <property type="molecule type" value="Genomic_DNA"/>
</dbReference>